<dbReference type="AlphaFoldDB" id="E5A9L5"/>
<keyword evidence="3" id="KW-1185">Reference proteome</keyword>
<organism evidence="3">
    <name type="scientific">Leptosphaeria maculans (strain JN3 / isolate v23.1.3 / race Av1-4-5-6-7-8)</name>
    <name type="common">Blackleg fungus</name>
    <name type="synonym">Phoma lingam</name>
    <dbReference type="NCBI Taxonomy" id="985895"/>
    <lineage>
        <taxon>Eukaryota</taxon>
        <taxon>Fungi</taxon>
        <taxon>Dikarya</taxon>
        <taxon>Ascomycota</taxon>
        <taxon>Pezizomycotina</taxon>
        <taxon>Dothideomycetes</taxon>
        <taxon>Pleosporomycetidae</taxon>
        <taxon>Pleosporales</taxon>
        <taxon>Pleosporineae</taxon>
        <taxon>Leptosphaeriaceae</taxon>
        <taxon>Plenodomus</taxon>
        <taxon>Plenodomus lingam/Leptosphaeria maculans species complex</taxon>
    </lineage>
</organism>
<dbReference type="InParanoid" id="E5A9L5"/>
<evidence type="ECO:0000256" key="1">
    <source>
        <dbReference type="SAM" id="MobiDB-lite"/>
    </source>
</evidence>
<feature type="compositionally biased region" description="Basic and acidic residues" evidence="1">
    <location>
        <begin position="161"/>
        <end position="171"/>
    </location>
</feature>
<dbReference type="VEuPathDB" id="FungiDB:LEMA_P014860.1"/>
<evidence type="ECO:0000313" key="2">
    <source>
        <dbReference type="EMBL" id="CBY00356.1"/>
    </source>
</evidence>
<gene>
    <name evidence="2" type="ORF">LEMA_P014860.1</name>
</gene>
<reference evidence="3" key="1">
    <citation type="journal article" date="2011" name="Nat. Commun.">
        <title>Effector diversification within compartments of the Leptosphaeria maculans genome affected by Repeat-Induced Point mutations.</title>
        <authorList>
            <person name="Rouxel T."/>
            <person name="Grandaubert J."/>
            <person name="Hane J.K."/>
            <person name="Hoede C."/>
            <person name="van de Wouw A.P."/>
            <person name="Couloux A."/>
            <person name="Dominguez V."/>
            <person name="Anthouard V."/>
            <person name="Bally P."/>
            <person name="Bourras S."/>
            <person name="Cozijnsen A.J."/>
            <person name="Ciuffetti L.M."/>
            <person name="Degrave A."/>
            <person name="Dilmaghani A."/>
            <person name="Duret L."/>
            <person name="Fudal I."/>
            <person name="Goodwin S.B."/>
            <person name="Gout L."/>
            <person name="Glaser N."/>
            <person name="Linglin J."/>
            <person name="Kema G.H.J."/>
            <person name="Lapalu N."/>
            <person name="Lawrence C.B."/>
            <person name="May K."/>
            <person name="Meyer M."/>
            <person name="Ollivier B."/>
            <person name="Poulain J."/>
            <person name="Schoch C.L."/>
            <person name="Simon A."/>
            <person name="Spatafora J.W."/>
            <person name="Stachowiak A."/>
            <person name="Turgeon B.G."/>
            <person name="Tyler B.M."/>
            <person name="Vincent D."/>
            <person name="Weissenbach J."/>
            <person name="Amselem J."/>
            <person name="Quesneville H."/>
            <person name="Oliver R.P."/>
            <person name="Wincker P."/>
            <person name="Balesdent M.-H."/>
            <person name="Howlett B.J."/>
        </authorList>
    </citation>
    <scope>NUCLEOTIDE SEQUENCE [LARGE SCALE GENOMIC DNA]</scope>
    <source>
        <strain evidence="3">JN3 / isolate v23.1.3 / race Av1-4-5-6-7-8</strain>
    </source>
</reference>
<proteinExistence type="predicted"/>
<dbReference type="HOGENOM" id="CLU_1563139_0_0_1"/>
<evidence type="ECO:0000313" key="3">
    <source>
        <dbReference type="Proteomes" id="UP000002668"/>
    </source>
</evidence>
<accession>E5A9L5</accession>
<dbReference type="EMBL" id="FP929138">
    <property type="protein sequence ID" value="CBY00356.1"/>
    <property type="molecule type" value="Genomic_DNA"/>
</dbReference>
<feature type="region of interest" description="Disordered" evidence="1">
    <location>
        <begin position="145"/>
        <end position="171"/>
    </location>
</feature>
<dbReference type="Proteomes" id="UP000002668">
    <property type="component" value="Genome"/>
</dbReference>
<protein>
    <submittedName>
        <fullName evidence="2">Predicted protein</fullName>
    </submittedName>
</protein>
<name>E5A9L5_LEPMJ</name>
<sequence length="171" mass="18631">MPRFFKIPSSTRVSQCRAADWHQELPHTVLCTVNVHGVGLEWKGSVARTTMHGSLVCLHEAGMRGGIEAGSEHSREKKEGAASWLAGWLAGQPVGWIEAVHQHQHQHQSGFRRVRAGEDHEGGSPDLGFNPAPIPIPITHTHPVPTLEALSKPSRVSITSDKTKSESEPPI</sequence>